<dbReference type="InterPro" id="IPR000014">
    <property type="entry name" value="PAS"/>
</dbReference>
<keyword evidence="11" id="KW-1185">Reference proteome</keyword>
<evidence type="ECO:0000256" key="6">
    <source>
        <dbReference type="ARBA" id="ARBA00022777"/>
    </source>
</evidence>
<dbReference type="PANTHER" id="PTHR43065:SF10">
    <property type="entry name" value="PEROXIDE STRESS-ACTIVATED HISTIDINE KINASE MAK3"/>
    <property type="match status" value="1"/>
</dbReference>
<dbReference type="AlphaFoldDB" id="A0A1I2MVF3"/>
<evidence type="ECO:0000256" key="8">
    <source>
        <dbReference type="ARBA" id="ARBA00023012"/>
    </source>
</evidence>
<evidence type="ECO:0000313" key="10">
    <source>
        <dbReference type="EMBL" id="SFF93457.1"/>
    </source>
</evidence>
<keyword evidence="7" id="KW-0067">ATP-binding</keyword>
<dbReference type="InterPro" id="IPR004358">
    <property type="entry name" value="Sig_transdc_His_kin-like_C"/>
</dbReference>
<keyword evidence="3" id="KW-0597">Phosphoprotein</keyword>
<evidence type="ECO:0000313" key="11">
    <source>
        <dbReference type="Proteomes" id="UP000198752"/>
    </source>
</evidence>
<evidence type="ECO:0000256" key="1">
    <source>
        <dbReference type="ARBA" id="ARBA00000085"/>
    </source>
</evidence>
<dbReference type="SUPFAM" id="SSF55785">
    <property type="entry name" value="PYP-like sensor domain (PAS domain)"/>
    <property type="match status" value="1"/>
</dbReference>
<sequence length="351" mass="39007">MSGNSNSTEFNFKKIIDQVIDAILILDGEQIVYSNRAADHLLSFDEHTTLCGLSIGMFITPLDMPSMRDALDKISLAQLDSESIRLSVHSSKNMHFPAEITLHPFIEQHHPLVQLTIRDISARKAAEESMIQSEKLSVIGELSAGIIHEIRNPLTSIKGFLQLMQSSEQINMDYIDIVMREIEQIENITGELLYFTKPKCEHFAPVDLGIIVQETVRLFETQALQHNIKLKLDTEASTHFINGEKTQLKQVFVNLVKNAFEASPDGSTITISLSTTDQGEDVFIQDTGSGMPKHVFNNLGKSFTTTKVTGTGLGLMVTYTIVKNHKGSVSVSSEENKGTTFHLSFPKAVKE</sequence>
<dbReference type="GO" id="GO:0000155">
    <property type="term" value="F:phosphorelay sensor kinase activity"/>
    <property type="evidence" value="ECO:0007669"/>
    <property type="project" value="InterPro"/>
</dbReference>
<dbReference type="InterPro" id="IPR035965">
    <property type="entry name" value="PAS-like_dom_sf"/>
</dbReference>
<evidence type="ECO:0000259" key="9">
    <source>
        <dbReference type="PROSITE" id="PS50109"/>
    </source>
</evidence>
<keyword evidence="4" id="KW-0808">Transferase</keyword>
<keyword evidence="5" id="KW-0547">Nucleotide-binding</keyword>
<dbReference type="EC" id="2.7.13.3" evidence="2"/>
<dbReference type="SUPFAM" id="SSF55874">
    <property type="entry name" value="ATPase domain of HSP90 chaperone/DNA topoisomerase II/histidine kinase"/>
    <property type="match status" value="1"/>
</dbReference>
<dbReference type="InterPro" id="IPR036097">
    <property type="entry name" value="HisK_dim/P_sf"/>
</dbReference>
<name>A0A1I2MVF3_9BACL</name>
<dbReference type="PRINTS" id="PR00344">
    <property type="entry name" value="BCTRLSENSOR"/>
</dbReference>
<dbReference type="PROSITE" id="PS50109">
    <property type="entry name" value="HIS_KIN"/>
    <property type="match status" value="1"/>
</dbReference>
<accession>A0A1I2MVF3</accession>
<dbReference type="Gene3D" id="3.30.450.20">
    <property type="entry name" value="PAS domain"/>
    <property type="match status" value="1"/>
</dbReference>
<dbReference type="CDD" id="cd00082">
    <property type="entry name" value="HisKA"/>
    <property type="match status" value="1"/>
</dbReference>
<evidence type="ECO:0000256" key="3">
    <source>
        <dbReference type="ARBA" id="ARBA00022553"/>
    </source>
</evidence>
<dbReference type="STRING" id="269670.SAMN02982927_00013"/>
<dbReference type="PANTHER" id="PTHR43065">
    <property type="entry name" value="SENSOR HISTIDINE KINASE"/>
    <property type="match status" value="1"/>
</dbReference>
<keyword evidence="8" id="KW-0902">Two-component regulatory system</keyword>
<dbReference type="Gene3D" id="1.10.287.130">
    <property type="match status" value="1"/>
</dbReference>
<dbReference type="EMBL" id="FOOY01000003">
    <property type="protein sequence ID" value="SFF93457.1"/>
    <property type="molecule type" value="Genomic_DNA"/>
</dbReference>
<dbReference type="GO" id="GO:0005524">
    <property type="term" value="F:ATP binding"/>
    <property type="evidence" value="ECO:0007669"/>
    <property type="project" value="UniProtKB-KW"/>
</dbReference>
<dbReference type="Pfam" id="PF00512">
    <property type="entry name" value="HisKA"/>
    <property type="match status" value="1"/>
</dbReference>
<dbReference type="InterPro" id="IPR036890">
    <property type="entry name" value="HATPase_C_sf"/>
</dbReference>
<dbReference type="SUPFAM" id="SSF47384">
    <property type="entry name" value="Homodimeric domain of signal transducing histidine kinase"/>
    <property type="match status" value="1"/>
</dbReference>
<dbReference type="SMART" id="SM00388">
    <property type="entry name" value="HisKA"/>
    <property type="match status" value="1"/>
</dbReference>
<comment type="catalytic activity">
    <reaction evidence="1">
        <text>ATP + protein L-histidine = ADP + protein N-phospho-L-histidine.</text>
        <dbReference type="EC" id="2.7.13.3"/>
    </reaction>
</comment>
<evidence type="ECO:0000256" key="2">
    <source>
        <dbReference type="ARBA" id="ARBA00012438"/>
    </source>
</evidence>
<dbReference type="Proteomes" id="UP000198752">
    <property type="component" value="Unassembled WGS sequence"/>
</dbReference>
<protein>
    <recommendedName>
        <fullName evidence="2">histidine kinase</fullName>
        <ecNumber evidence="2">2.7.13.3</ecNumber>
    </recommendedName>
</protein>
<dbReference type="SMART" id="SM00387">
    <property type="entry name" value="HATPase_c"/>
    <property type="match status" value="1"/>
</dbReference>
<dbReference type="InterPro" id="IPR003594">
    <property type="entry name" value="HATPase_dom"/>
</dbReference>
<dbReference type="InterPro" id="IPR005467">
    <property type="entry name" value="His_kinase_dom"/>
</dbReference>
<keyword evidence="6" id="KW-0418">Kinase</keyword>
<feature type="domain" description="Histidine kinase" evidence="9">
    <location>
        <begin position="145"/>
        <end position="349"/>
    </location>
</feature>
<evidence type="ECO:0000256" key="4">
    <source>
        <dbReference type="ARBA" id="ARBA00022679"/>
    </source>
</evidence>
<reference evidence="11" key="1">
    <citation type="submission" date="2016-10" db="EMBL/GenBank/DDBJ databases">
        <authorList>
            <person name="Varghese N."/>
            <person name="Submissions S."/>
        </authorList>
    </citation>
    <scope>NUCLEOTIDE SEQUENCE [LARGE SCALE GENOMIC DNA]</scope>
    <source>
        <strain evidence="11">ATCC 700379</strain>
    </source>
</reference>
<dbReference type="InterPro" id="IPR003661">
    <property type="entry name" value="HisK_dim/P_dom"/>
</dbReference>
<evidence type="ECO:0000256" key="7">
    <source>
        <dbReference type="ARBA" id="ARBA00022840"/>
    </source>
</evidence>
<evidence type="ECO:0000256" key="5">
    <source>
        <dbReference type="ARBA" id="ARBA00022741"/>
    </source>
</evidence>
<gene>
    <name evidence="10" type="ORF">SAMN02982927_00013</name>
</gene>
<dbReference type="Pfam" id="PF02518">
    <property type="entry name" value="HATPase_c"/>
    <property type="match status" value="1"/>
</dbReference>
<dbReference type="RefSeq" id="WP_177184555.1">
    <property type="nucleotide sequence ID" value="NZ_FOOY01000003.1"/>
</dbReference>
<proteinExistence type="predicted"/>
<organism evidence="10 11">
    <name type="scientific">Sporolactobacillus nakayamae</name>
    <dbReference type="NCBI Taxonomy" id="269670"/>
    <lineage>
        <taxon>Bacteria</taxon>
        <taxon>Bacillati</taxon>
        <taxon>Bacillota</taxon>
        <taxon>Bacilli</taxon>
        <taxon>Bacillales</taxon>
        <taxon>Sporolactobacillaceae</taxon>
        <taxon>Sporolactobacillus</taxon>
    </lineage>
</organism>
<dbReference type="Gene3D" id="3.30.565.10">
    <property type="entry name" value="Histidine kinase-like ATPase, C-terminal domain"/>
    <property type="match status" value="1"/>
</dbReference>
<dbReference type="NCBIfam" id="TIGR00229">
    <property type="entry name" value="sensory_box"/>
    <property type="match status" value="1"/>
</dbReference>